<name>A0A0F0CWH6_9BACT</name>
<evidence type="ECO:0000313" key="2">
    <source>
        <dbReference type="Proteomes" id="UP000033428"/>
    </source>
</evidence>
<comment type="caution">
    <text evidence="1">The sequence shown here is derived from an EMBL/GenBank/DDBJ whole genome shotgun (WGS) entry which is preliminary data.</text>
</comment>
<proteinExistence type="predicted"/>
<protein>
    <submittedName>
        <fullName evidence="1">Uncharacterized protein</fullName>
    </submittedName>
</protein>
<reference evidence="1 2" key="1">
    <citation type="submission" date="2015-02" db="EMBL/GenBank/DDBJ databases">
        <title>Single-cell genomics of uncultivated deep-branching MTB reveals a conserved set of magnetosome genes.</title>
        <authorList>
            <person name="Kolinko S."/>
            <person name="Richter M."/>
            <person name="Glockner F.O."/>
            <person name="Brachmann A."/>
            <person name="Schuler D."/>
        </authorList>
    </citation>
    <scope>NUCLEOTIDE SEQUENCE [LARGE SCALE GENOMIC DNA]</scope>
    <source>
        <strain evidence="1">SKK-01</strain>
    </source>
</reference>
<dbReference type="Proteomes" id="UP000033428">
    <property type="component" value="Unassembled WGS sequence"/>
</dbReference>
<accession>A0A0F0CWH6</accession>
<dbReference type="AlphaFoldDB" id="A0A0F0CWH6"/>
<organism evidence="1 2">
    <name type="scientific">Candidatus Omnitrophus magneticus</name>
    <dbReference type="NCBI Taxonomy" id="1609969"/>
    <lineage>
        <taxon>Bacteria</taxon>
        <taxon>Pseudomonadati</taxon>
        <taxon>Candidatus Omnitrophota</taxon>
        <taxon>Candidatus Omnitrophus</taxon>
    </lineage>
</organism>
<dbReference type="EMBL" id="JYNY01000072">
    <property type="protein sequence ID" value="KJJ85785.1"/>
    <property type="molecule type" value="Genomic_DNA"/>
</dbReference>
<evidence type="ECO:0000313" key="1">
    <source>
        <dbReference type="EMBL" id="KJJ85785.1"/>
    </source>
</evidence>
<gene>
    <name evidence="1" type="ORF">OMAG_000339</name>
</gene>
<sequence>MCKEWNDRQRKIYAGLKDFGGEAASIFKSAVIHYYDTSLPNRVIIIAHNAREIDSGLRDILSCENKKGTSKDNNGHEKSILSALDIKVPNIFTKEWLEVSKTFHVYAHHHGTWKNERKFEEFKSLWDRYEKILLNIVGWHYTVIDRLERLMKLEEISEAAIGTVLNLLEQKTYSDYFFENLNNFIWFTHLKDKKCFCPEEHIRYDNSDNVIFWNVLNYLEKISKQIDHNLQYGKELMDIIDNLVQFSLNKKRINNYRIWYSCVKILNNLPITVIKENITIDKFKKWLSVWTEPILDIGDNLLLKFLDDEFGTDYVYAESILYAVTEIRINDVSTKQEKIVCAGMPYKIWDIFNKHRKLFCERCSLDFVFEIADRLSKVLEYKQKESWTDVKINGDVYIIKVFRILADGLKEGDIKFNDNEYKCVINKFADGQLAGNDRVLDLYTVEPSENIGHFTFTAPKKDFVSEIIKNLPQNINWQSTDKLEEKILDIYKGLYSDNSQIWCSSLKDISKQRVYDTKDVLTVILRDILFIKCKSNFKEETKKILATFLSDKYQFSIFRRFVLLCIDEFWRDYNDFLEKFIDVVPCVFKQSDFEVEMYDILYNHNSDFSLALKERIRVLIENGSEYYRKEGNQKSLADWQYKWLSPLRGNPDFSDLYEKSKQKVQLKDGKPYEPERSLSFDTGWGTSHSPISAKEILQKSIEELIKYLNGFKEDDDADTDMEALSEELQVAVKDKPEHFTDKIDMFHGIKYLYIYKIFRGLKDAWNAGIEIDWQNIFNFIDKYFDGNKEIILSKIIKAQGEDRSKGGRYIWIVDTIVDLIGDGSRSDARAFESNHFNKVEKIFDFIIPLLNGEEKPDTQRDALTYTSNTTLGRVILNYLTFSLRVARATKKKHENWGKEKFERFFPIGIDGYIWLGGYLPQINYLDNSYIKEKINNFSGKDFNNFEWQMFMEGYLTVAKIDKDLYGLMRGNYIKALESGVFKDGTDERLVQHICIGYLQFGEELSKKNKNGETISLFWKMLNEVDTTDKRSRWENIVNFFWSRAEQGKLSDEFKKKILDFWEWTFNEKEFVQSKLEEDYNAFLSRLANLTILLDKIDEKNEQWLLLSAPHISKEDSFMNHSVFIKYLDKFSDEESIKRSGKIFKEVLQYTTPNFINKVEIQSIVKKLYEIGKKDQEIKLDADEICNTYGRRGIHFLRDLFNDNK</sequence>
<keyword evidence="2" id="KW-1185">Reference proteome</keyword>